<reference evidence="10 11" key="1">
    <citation type="submission" date="2020-10" db="EMBL/GenBank/DDBJ databases">
        <title>Ca. Dormibacterota MAGs.</title>
        <authorList>
            <person name="Montgomery K."/>
        </authorList>
    </citation>
    <scope>NUCLEOTIDE SEQUENCE [LARGE SCALE GENOMIC DNA]</scope>
    <source>
        <strain evidence="10">SC8811_S16_3</strain>
    </source>
</reference>
<comment type="caution">
    <text evidence="10">The sequence shown here is derived from an EMBL/GenBank/DDBJ whole genome shotgun (WGS) entry which is preliminary data.</text>
</comment>
<dbReference type="CDD" id="cd17502">
    <property type="entry name" value="MFS_Azr1_MDR_like"/>
    <property type="match status" value="1"/>
</dbReference>
<feature type="transmembrane region" description="Helical" evidence="8">
    <location>
        <begin position="366"/>
        <end position="389"/>
    </location>
</feature>
<keyword evidence="5 8" id="KW-1133">Transmembrane helix</keyword>
<feature type="transmembrane region" description="Helical" evidence="8">
    <location>
        <begin position="492"/>
        <end position="510"/>
    </location>
</feature>
<feature type="transmembrane region" description="Helical" evidence="8">
    <location>
        <begin position="269"/>
        <end position="292"/>
    </location>
</feature>
<evidence type="ECO:0000256" key="5">
    <source>
        <dbReference type="ARBA" id="ARBA00022989"/>
    </source>
</evidence>
<dbReference type="Pfam" id="PF07690">
    <property type="entry name" value="MFS_1"/>
    <property type="match status" value="1"/>
</dbReference>
<dbReference type="EMBL" id="JAEKNQ010000010">
    <property type="protein sequence ID" value="MBJ7601959.1"/>
    <property type="molecule type" value="Genomic_DNA"/>
</dbReference>
<evidence type="ECO:0000259" key="9">
    <source>
        <dbReference type="PROSITE" id="PS50850"/>
    </source>
</evidence>
<evidence type="ECO:0000313" key="11">
    <source>
        <dbReference type="Proteomes" id="UP000620075"/>
    </source>
</evidence>
<dbReference type="InterPro" id="IPR011701">
    <property type="entry name" value="MFS"/>
</dbReference>
<dbReference type="InterPro" id="IPR020846">
    <property type="entry name" value="MFS_dom"/>
</dbReference>
<dbReference type="Proteomes" id="UP000620075">
    <property type="component" value="Unassembled WGS sequence"/>
</dbReference>
<evidence type="ECO:0000313" key="10">
    <source>
        <dbReference type="EMBL" id="MBJ7601959.1"/>
    </source>
</evidence>
<dbReference type="FunFam" id="1.20.1720.10:FF:000004">
    <property type="entry name" value="EmrB/QacA family drug resistance transporter"/>
    <property type="match status" value="1"/>
</dbReference>
<comment type="subcellular location">
    <subcellularLocation>
        <location evidence="1">Cell membrane</location>
        <topology evidence="1">Multi-pass membrane protein</topology>
    </subcellularLocation>
</comment>
<feature type="transmembrane region" description="Helical" evidence="8">
    <location>
        <begin position="79"/>
        <end position="98"/>
    </location>
</feature>
<keyword evidence="3" id="KW-1003">Cell membrane</keyword>
<dbReference type="Gene3D" id="1.20.1250.20">
    <property type="entry name" value="MFS general substrate transporter like domains"/>
    <property type="match status" value="1"/>
</dbReference>
<organism evidence="10 11">
    <name type="scientific">Candidatus Dormiibacter inghamiae</name>
    <dbReference type="NCBI Taxonomy" id="3127013"/>
    <lineage>
        <taxon>Bacteria</taxon>
        <taxon>Bacillati</taxon>
        <taxon>Candidatus Dormiibacterota</taxon>
        <taxon>Candidatus Dormibacteria</taxon>
        <taxon>Candidatus Dormibacterales</taxon>
        <taxon>Candidatus Dormibacteraceae</taxon>
        <taxon>Candidatus Dormiibacter</taxon>
    </lineage>
</organism>
<keyword evidence="2" id="KW-0813">Transport</keyword>
<feature type="transmembrane region" description="Helical" evidence="8">
    <location>
        <begin position="304"/>
        <end position="326"/>
    </location>
</feature>
<feature type="transmembrane region" description="Helical" evidence="8">
    <location>
        <begin position="48"/>
        <end position="67"/>
    </location>
</feature>
<feature type="transmembrane region" description="Helical" evidence="8">
    <location>
        <begin position="104"/>
        <end position="125"/>
    </location>
</feature>
<feature type="domain" description="Major facilitator superfamily (MFS) profile" evidence="9">
    <location>
        <begin position="14"/>
        <end position="515"/>
    </location>
</feature>
<evidence type="ECO:0000256" key="8">
    <source>
        <dbReference type="SAM" id="Phobius"/>
    </source>
</evidence>
<gene>
    <name evidence="10" type="ORF">JF888_01965</name>
</gene>
<feature type="transmembrane region" description="Helical" evidence="8">
    <location>
        <begin position="12"/>
        <end position="36"/>
    </location>
</feature>
<feature type="transmembrane region" description="Helical" evidence="8">
    <location>
        <begin position="167"/>
        <end position="187"/>
    </location>
</feature>
<accession>A0A934K8I9</accession>
<protein>
    <submittedName>
        <fullName evidence="10">MFS transporter</fullName>
    </submittedName>
</protein>
<sequence length="546" mass="57943">MPANNLTRGQKVFATAGVMLALLLASLDQTVVGTAMPRIISELNGLEYYAWVTTAYLVSSTIVVPIAGKLGDMFGRKPFLLTGMVGFVLASALCGLSQNMFQLTAFRAIQGLFGGMLFATVFTVLADIFPPEQRVKLQGVFGGVFGLSSVIGPTLGGWLTDGLGWRWVFYVNLPVGILAVTVVALGLPYVRSHANWRQIDFLGGAVLAAGLVPLLIALSITNTHAWTSPEVLGLLILAGVLLISFFFVERRASEPIVPFQLFKLNAFTITVIIAFFTAFGMFGSIIFVPLIYQGVLGVSATNSGQLLTPMVLGLIVFSIVSGQLMIRIRRYRVLAIAGASAIVGGLLLLSQVTVGTSQWEVVRDLVIIGAGLGTTFPLTINVVQSALAGKMVGVATSQVQFWRNLGGTVGTAVLGSVLANRLFDSVQKQVAALHLPPQIKLPTSQGGSSPQALFDPNNLAHLRATLPPQAAPLFDQFIHATRLGLADTLHSLFLIAAAVVAIAIVASFFLREVPLKAAAGRNSGFSEAPVAEEAEEEFERKEALPA</sequence>
<dbReference type="NCBIfam" id="TIGR00711">
    <property type="entry name" value="efflux_EmrB"/>
    <property type="match status" value="1"/>
</dbReference>
<dbReference type="Gene3D" id="1.20.1720.10">
    <property type="entry name" value="Multidrug resistance protein D"/>
    <property type="match status" value="1"/>
</dbReference>
<dbReference type="PANTHER" id="PTHR23501:SF197">
    <property type="entry name" value="COMD"/>
    <property type="match status" value="1"/>
</dbReference>
<keyword evidence="6 8" id="KW-0472">Membrane</keyword>
<feature type="transmembrane region" description="Helical" evidence="8">
    <location>
        <begin position="333"/>
        <end position="354"/>
    </location>
</feature>
<dbReference type="PANTHER" id="PTHR23501">
    <property type="entry name" value="MAJOR FACILITATOR SUPERFAMILY"/>
    <property type="match status" value="1"/>
</dbReference>
<dbReference type="SUPFAM" id="SSF103473">
    <property type="entry name" value="MFS general substrate transporter"/>
    <property type="match status" value="1"/>
</dbReference>
<dbReference type="PROSITE" id="PS50850">
    <property type="entry name" value="MFS"/>
    <property type="match status" value="1"/>
</dbReference>
<dbReference type="GO" id="GO:0022857">
    <property type="term" value="F:transmembrane transporter activity"/>
    <property type="evidence" value="ECO:0007669"/>
    <property type="project" value="InterPro"/>
</dbReference>
<proteinExistence type="predicted"/>
<dbReference type="InterPro" id="IPR004638">
    <property type="entry name" value="EmrB-like"/>
</dbReference>
<name>A0A934K8I9_9BACT</name>
<evidence type="ECO:0000256" key="1">
    <source>
        <dbReference type="ARBA" id="ARBA00004651"/>
    </source>
</evidence>
<dbReference type="RefSeq" id="WP_338176345.1">
    <property type="nucleotide sequence ID" value="NZ_JAEKNQ010000010.1"/>
</dbReference>
<dbReference type="InterPro" id="IPR036259">
    <property type="entry name" value="MFS_trans_sf"/>
</dbReference>
<evidence type="ECO:0000256" key="3">
    <source>
        <dbReference type="ARBA" id="ARBA00022475"/>
    </source>
</evidence>
<feature type="transmembrane region" description="Helical" evidence="8">
    <location>
        <begin position="231"/>
        <end position="248"/>
    </location>
</feature>
<feature type="region of interest" description="Disordered" evidence="7">
    <location>
        <begin position="526"/>
        <end position="546"/>
    </location>
</feature>
<evidence type="ECO:0000256" key="2">
    <source>
        <dbReference type="ARBA" id="ARBA00022448"/>
    </source>
</evidence>
<dbReference type="GO" id="GO:0005886">
    <property type="term" value="C:plasma membrane"/>
    <property type="evidence" value="ECO:0007669"/>
    <property type="project" value="UniProtKB-SubCell"/>
</dbReference>
<dbReference type="PRINTS" id="PR01036">
    <property type="entry name" value="TCRTETB"/>
</dbReference>
<evidence type="ECO:0000256" key="6">
    <source>
        <dbReference type="ARBA" id="ARBA00023136"/>
    </source>
</evidence>
<evidence type="ECO:0000256" key="4">
    <source>
        <dbReference type="ARBA" id="ARBA00022692"/>
    </source>
</evidence>
<evidence type="ECO:0000256" key="7">
    <source>
        <dbReference type="SAM" id="MobiDB-lite"/>
    </source>
</evidence>
<keyword evidence="4 8" id="KW-0812">Transmembrane</keyword>
<dbReference type="AlphaFoldDB" id="A0A934K8I9"/>
<feature type="transmembrane region" description="Helical" evidence="8">
    <location>
        <begin position="199"/>
        <end position="219"/>
    </location>
</feature>
<feature type="transmembrane region" description="Helical" evidence="8">
    <location>
        <begin position="137"/>
        <end position="155"/>
    </location>
</feature>